<protein>
    <submittedName>
        <fullName evidence="2">Uncharacterized protein</fullName>
    </submittedName>
</protein>
<evidence type="ECO:0000256" key="1">
    <source>
        <dbReference type="SAM" id="MobiDB-lite"/>
    </source>
</evidence>
<evidence type="ECO:0000313" key="3">
    <source>
        <dbReference type="Proteomes" id="UP001150569"/>
    </source>
</evidence>
<proteinExistence type="predicted"/>
<evidence type="ECO:0000313" key="2">
    <source>
        <dbReference type="EMBL" id="KAJ1914118.1"/>
    </source>
</evidence>
<keyword evidence="3" id="KW-1185">Reference proteome</keyword>
<dbReference type="EMBL" id="JANBPT010000704">
    <property type="protein sequence ID" value="KAJ1914118.1"/>
    <property type="molecule type" value="Genomic_DNA"/>
</dbReference>
<gene>
    <name evidence="2" type="ORF">IWQ60_008937</name>
</gene>
<name>A0A9W7ZVN8_9FUNG</name>
<comment type="caution">
    <text evidence="2">The sequence shown here is derived from an EMBL/GenBank/DDBJ whole genome shotgun (WGS) entry which is preliminary data.</text>
</comment>
<reference evidence="2" key="1">
    <citation type="submission" date="2022-07" db="EMBL/GenBank/DDBJ databases">
        <title>Phylogenomic reconstructions and comparative analyses of Kickxellomycotina fungi.</title>
        <authorList>
            <person name="Reynolds N.K."/>
            <person name="Stajich J.E."/>
            <person name="Barry K."/>
            <person name="Grigoriev I.V."/>
            <person name="Crous P."/>
            <person name="Smith M.E."/>
        </authorList>
    </citation>
    <scope>NUCLEOTIDE SEQUENCE</scope>
    <source>
        <strain evidence="2">RSA 861</strain>
    </source>
</reference>
<accession>A0A9W7ZVN8</accession>
<sequence length="128" mass="13920">MDSMIQARPTQTEPRKRILNAAPAVPAPTAATDNSTPYPRQAPMMTHRTLPTAATGLLKDCCERMVNGVETLGQSATNRFQRCATHLASVADMDLEDWRDVADEVCCETDAPHLLVACAAMCVVYCQP</sequence>
<feature type="compositionally biased region" description="Low complexity" evidence="1">
    <location>
        <begin position="22"/>
        <end position="32"/>
    </location>
</feature>
<feature type="region of interest" description="Disordered" evidence="1">
    <location>
        <begin position="22"/>
        <end position="43"/>
    </location>
</feature>
<organism evidence="2 3">
    <name type="scientific">Tieghemiomyces parasiticus</name>
    <dbReference type="NCBI Taxonomy" id="78921"/>
    <lineage>
        <taxon>Eukaryota</taxon>
        <taxon>Fungi</taxon>
        <taxon>Fungi incertae sedis</taxon>
        <taxon>Zoopagomycota</taxon>
        <taxon>Kickxellomycotina</taxon>
        <taxon>Dimargaritomycetes</taxon>
        <taxon>Dimargaritales</taxon>
        <taxon>Dimargaritaceae</taxon>
        <taxon>Tieghemiomyces</taxon>
    </lineage>
</organism>
<dbReference type="Proteomes" id="UP001150569">
    <property type="component" value="Unassembled WGS sequence"/>
</dbReference>
<dbReference type="AlphaFoldDB" id="A0A9W7ZVN8"/>